<keyword evidence="1" id="KW-0472">Membrane</keyword>
<feature type="transmembrane region" description="Helical" evidence="1">
    <location>
        <begin position="59"/>
        <end position="80"/>
    </location>
</feature>
<evidence type="ECO:0000256" key="1">
    <source>
        <dbReference type="SAM" id="Phobius"/>
    </source>
</evidence>
<dbReference type="Pfam" id="PF07584">
    <property type="entry name" value="BatA"/>
    <property type="match status" value="1"/>
</dbReference>
<keyword evidence="1" id="KW-1133">Transmembrane helix</keyword>
<evidence type="ECO:0000259" key="2">
    <source>
        <dbReference type="PROSITE" id="PS50234"/>
    </source>
</evidence>
<sequence>MGILVPAFFGLSLFIGGLIVFYMFRKQYSEQVISSNLLWEQVMNEWQATKWWKKLQRQLLLLLQILILLLMMLALTRPFFHKEGIDGEHVILLLDTSASMATVIDEEGTTRFEQAKTEMRALLDKRSDEQAVSIIAVGAVPSLVLNREQNERAIMDAVGDISLTYEHSEFQRALSLAKALSQQQSSGIYVFSDRMTEEELAEIDIDGAFHANNIEAAEDDNVSVMTFGVNTSGDQGAAIVTLKNESSAQQEVTLQLLADGDRVHTQAVSLEAKEEAYINVEDLPAAVYYTARLAEKDSYPLDNAAYAFSSSTTKPVLYLIGEVNPFLHKVFIHLGHDVIQAEKLSDINEFAADSIIVITTGGDEQADQVLAAGRPFLLLASGEEEAYPLEASLETKNTDELFAYTDVAEIYISQGRGQPFEKAGLADAVMKSGDVPLVQKGLADGQSFVQLLFDLQDSDWPLHASFPIFIYNTLDYLQGEAAHLGYFTPKEQRALQLDTAGEYSVVDETGMVIDTFDGDSELFQAPEKPGLYYLADSDDQRKYFAVTLDDREKQTVAEATFSMYGNEAAPTTNVVRSEWWLWLLFAAFVILIVEWEVYRRGIRT</sequence>
<dbReference type="InterPro" id="IPR002035">
    <property type="entry name" value="VWF_A"/>
</dbReference>
<dbReference type="PANTHER" id="PTHR37464:SF1">
    <property type="entry name" value="BLL2463 PROTEIN"/>
    <property type="match status" value="1"/>
</dbReference>
<dbReference type="Proteomes" id="UP000198935">
    <property type="component" value="Unassembled WGS sequence"/>
</dbReference>
<dbReference type="CDD" id="cd00198">
    <property type="entry name" value="vWFA"/>
    <property type="match status" value="1"/>
</dbReference>
<dbReference type="InterPro" id="IPR024163">
    <property type="entry name" value="Aerotolerance_reg_N"/>
</dbReference>
<organism evidence="3 4">
    <name type="scientific">Evansella caseinilytica</name>
    <dbReference type="NCBI Taxonomy" id="1503961"/>
    <lineage>
        <taxon>Bacteria</taxon>
        <taxon>Bacillati</taxon>
        <taxon>Bacillota</taxon>
        <taxon>Bacilli</taxon>
        <taxon>Bacillales</taxon>
        <taxon>Bacillaceae</taxon>
        <taxon>Evansella</taxon>
    </lineage>
</organism>
<dbReference type="PROSITE" id="PS50234">
    <property type="entry name" value="VWFA"/>
    <property type="match status" value="1"/>
</dbReference>
<dbReference type="EMBL" id="FNPI01000001">
    <property type="protein sequence ID" value="SDY13944.1"/>
    <property type="molecule type" value="Genomic_DNA"/>
</dbReference>
<accession>A0A1H3HGM9</accession>
<dbReference type="STRING" id="1503961.SAMN05421736_101474"/>
<feature type="domain" description="VWFA" evidence="2">
    <location>
        <begin position="89"/>
        <end position="287"/>
    </location>
</feature>
<gene>
    <name evidence="3" type="ORF">SAMN05421736_101474</name>
</gene>
<protein>
    <submittedName>
        <fullName evidence="3">von Willebrand factor type A domain-containing protein</fullName>
    </submittedName>
</protein>
<keyword evidence="4" id="KW-1185">Reference proteome</keyword>
<evidence type="ECO:0000313" key="3">
    <source>
        <dbReference type="EMBL" id="SDY13944.1"/>
    </source>
</evidence>
<evidence type="ECO:0000313" key="4">
    <source>
        <dbReference type="Proteomes" id="UP000198935"/>
    </source>
</evidence>
<dbReference type="Gene3D" id="3.40.50.410">
    <property type="entry name" value="von Willebrand factor, type A domain"/>
    <property type="match status" value="1"/>
</dbReference>
<dbReference type="PANTHER" id="PTHR37464">
    <property type="entry name" value="BLL2463 PROTEIN"/>
    <property type="match status" value="1"/>
</dbReference>
<feature type="transmembrane region" description="Helical" evidence="1">
    <location>
        <begin position="579"/>
        <end position="598"/>
    </location>
</feature>
<dbReference type="OrthoDB" id="9780136at2"/>
<keyword evidence="1" id="KW-0812">Transmembrane</keyword>
<proteinExistence type="predicted"/>
<name>A0A1H3HGM9_9BACI</name>
<dbReference type="AlphaFoldDB" id="A0A1H3HGM9"/>
<dbReference type="InterPro" id="IPR036465">
    <property type="entry name" value="vWFA_dom_sf"/>
</dbReference>
<feature type="transmembrane region" description="Helical" evidence="1">
    <location>
        <begin position="6"/>
        <end position="24"/>
    </location>
</feature>
<dbReference type="SUPFAM" id="SSF53300">
    <property type="entry name" value="vWA-like"/>
    <property type="match status" value="1"/>
</dbReference>
<reference evidence="4" key="1">
    <citation type="submission" date="2016-10" db="EMBL/GenBank/DDBJ databases">
        <authorList>
            <person name="Varghese N."/>
            <person name="Submissions S."/>
        </authorList>
    </citation>
    <scope>NUCLEOTIDE SEQUENCE [LARGE SCALE GENOMIC DNA]</scope>
    <source>
        <strain evidence="4">SP</strain>
    </source>
</reference>
<dbReference type="Pfam" id="PF13519">
    <property type="entry name" value="VWA_2"/>
    <property type="match status" value="1"/>
</dbReference>